<dbReference type="SUPFAM" id="SSF50249">
    <property type="entry name" value="Nucleic acid-binding proteins"/>
    <property type="match status" value="1"/>
</dbReference>
<name>A0ABN2B5W2_9ACTN</name>
<dbReference type="Gene3D" id="6.10.30.10">
    <property type="match status" value="1"/>
</dbReference>
<protein>
    <submittedName>
        <fullName evidence="3">OB-fold domain-containing protein</fullName>
    </submittedName>
</protein>
<dbReference type="PANTHER" id="PTHR34075:SF5">
    <property type="entry name" value="BLR3430 PROTEIN"/>
    <property type="match status" value="1"/>
</dbReference>
<reference evidence="3 4" key="1">
    <citation type="journal article" date="2019" name="Int. J. Syst. Evol. Microbiol.">
        <title>The Global Catalogue of Microorganisms (GCM) 10K type strain sequencing project: providing services to taxonomists for standard genome sequencing and annotation.</title>
        <authorList>
            <consortium name="The Broad Institute Genomics Platform"/>
            <consortium name="The Broad Institute Genome Sequencing Center for Infectious Disease"/>
            <person name="Wu L."/>
            <person name="Ma J."/>
        </authorList>
    </citation>
    <scope>NUCLEOTIDE SEQUENCE [LARGE SCALE GENOMIC DNA]</scope>
    <source>
        <strain evidence="3 4">JCM 14942</strain>
    </source>
</reference>
<dbReference type="InterPro" id="IPR052513">
    <property type="entry name" value="Thioester_dehydratase-like"/>
</dbReference>
<dbReference type="InterPro" id="IPR002878">
    <property type="entry name" value="ChsH2_C"/>
</dbReference>
<dbReference type="InterPro" id="IPR012340">
    <property type="entry name" value="NA-bd_OB-fold"/>
</dbReference>
<dbReference type="RefSeq" id="WP_141004227.1">
    <property type="nucleotide sequence ID" value="NZ_CP041146.1"/>
</dbReference>
<dbReference type="EMBL" id="BAAAOR010000029">
    <property type="protein sequence ID" value="GAA1532593.1"/>
    <property type="molecule type" value="Genomic_DNA"/>
</dbReference>
<comment type="caution">
    <text evidence="3">The sequence shown here is derived from an EMBL/GenBank/DDBJ whole genome shotgun (WGS) entry which is preliminary data.</text>
</comment>
<organism evidence="3 4">
    <name type="scientific">Nocardioides humi</name>
    <dbReference type="NCBI Taxonomy" id="449461"/>
    <lineage>
        <taxon>Bacteria</taxon>
        <taxon>Bacillati</taxon>
        <taxon>Actinomycetota</taxon>
        <taxon>Actinomycetes</taxon>
        <taxon>Propionibacteriales</taxon>
        <taxon>Nocardioidaceae</taxon>
        <taxon>Nocardioides</taxon>
    </lineage>
</organism>
<gene>
    <name evidence="3" type="ORF">GCM10009788_39620</name>
</gene>
<sequence length="143" mass="15575">MSDMSAASPAPPEPSADRVSAPYWEALRNGSLVLQRCSQCHRFQHFPSAICGTCLSFDLRFEPVSGQGRVDTFVTIHHVTSPAYADRAPYSVAWVELPEQAGLRVLGIVETEDAATPRIGADVRLRLVPVSPRLTLPEFVVAS</sequence>
<dbReference type="PANTHER" id="PTHR34075">
    <property type="entry name" value="BLR3430 PROTEIN"/>
    <property type="match status" value="1"/>
</dbReference>
<evidence type="ECO:0000259" key="2">
    <source>
        <dbReference type="Pfam" id="PF12172"/>
    </source>
</evidence>
<evidence type="ECO:0000259" key="1">
    <source>
        <dbReference type="Pfam" id="PF01796"/>
    </source>
</evidence>
<feature type="domain" description="ChsH2 rubredoxin-like zinc ribbon" evidence="2">
    <location>
        <begin position="24"/>
        <end position="59"/>
    </location>
</feature>
<feature type="domain" description="ChsH2 C-terminal OB-fold" evidence="1">
    <location>
        <begin position="63"/>
        <end position="127"/>
    </location>
</feature>
<evidence type="ECO:0000313" key="3">
    <source>
        <dbReference type="EMBL" id="GAA1532593.1"/>
    </source>
</evidence>
<dbReference type="InterPro" id="IPR022002">
    <property type="entry name" value="ChsH2_Znr"/>
</dbReference>
<keyword evidence="4" id="KW-1185">Reference proteome</keyword>
<dbReference type="Proteomes" id="UP001500842">
    <property type="component" value="Unassembled WGS sequence"/>
</dbReference>
<dbReference type="Pfam" id="PF12172">
    <property type="entry name" value="zf-ChsH2"/>
    <property type="match status" value="1"/>
</dbReference>
<accession>A0ABN2B5W2</accession>
<proteinExistence type="predicted"/>
<dbReference type="Pfam" id="PF01796">
    <property type="entry name" value="OB_ChsH2_C"/>
    <property type="match status" value="1"/>
</dbReference>
<evidence type="ECO:0000313" key="4">
    <source>
        <dbReference type="Proteomes" id="UP001500842"/>
    </source>
</evidence>